<evidence type="ECO:0000313" key="3">
    <source>
        <dbReference type="EMBL" id="CCH02146.1"/>
    </source>
</evidence>
<keyword evidence="4" id="KW-1185">Reference proteome</keyword>
<dbReference type="SUPFAM" id="SSF54593">
    <property type="entry name" value="Glyoxalase/Bleomycin resistance protein/Dihydroxybiphenyl dioxygenase"/>
    <property type="match status" value="1"/>
</dbReference>
<protein>
    <submittedName>
        <fullName evidence="3">Glyoxylase I family protein</fullName>
        <ecNumber evidence="3">4.4.1.5</ecNumber>
    </submittedName>
</protein>
<keyword evidence="1" id="KW-0479">Metal-binding</keyword>
<dbReference type="PANTHER" id="PTHR36113">
    <property type="entry name" value="LYASE, PUTATIVE-RELATED-RELATED"/>
    <property type="match status" value="1"/>
</dbReference>
<dbReference type="eggNOG" id="COG0346">
    <property type="taxonomic scope" value="Bacteria"/>
</dbReference>
<dbReference type="AlphaFoldDB" id="I0KDE3"/>
<reference evidence="3 4" key="1">
    <citation type="journal article" date="2012" name="J. Bacteriol.">
        <title>Genome Sequence of Fibrella aestuarina BUZ 2T, a Filamentous Marine Bacterium.</title>
        <authorList>
            <person name="Filippini M."/>
            <person name="Qi W."/>
            <person name="Blom J."/>
            <person name="Goesmann A."/>
            <person name="Smits T.H."/>
            <person name="Bagheri H.C."/>
        </authorList>
    </citation>
    <scope>NUCLEOTIDE SEQUENCE [LARGE SCALE GENOMIC DNA]</scope>
    <source>
        <strain evidence="4">BUZ 2T</strain>
    </source>
</reference>
<dbReference type="InterPro" id="IPR004360">
    <property type="entry name" value="Glyas_Fos-R_dOase_dom"/>
</dbReference>
<dbReference type="InterPro" id="IPR029068">
    <property type="entry name" value="Glyas_Bleomycin-R_OHBP_Dase"/>
</dbReference>
<proteinExistence type="predicted"/>
<dbReference type="Gene3D" id="3.10.180.10">
    <property type="entry name" value="2,3-Dihydroxybiphenyl 1,2-Dioxygenase, domain 1"/>
    <property type="match status" value="1"/>
</dbReference>
<evidence type="ECO:0000313" key="4">
    <source>
        <dbReference type="Proteomes" id="UP000011058"/>
    </source>
</evidence>
<dbReference type="STRING" id="1166018.FAES_4146"/>
<sequence length="157" mass="17986">MSPPGSVGYRVIATFVALLSRTIRQSPPMIKLKAVHHIAIICRDYERSKQFYTQILGFNLDQEVYRAARQSYKADLSLNGQYVIELFSFPNPPGRPSRPEAAGLRHIAFVVDDIEESIRLLNAKGVQAEPIRIDEFTNRRFTFFADPDELPIELYEQ</sequence>
<evidence type="ECO:0000259" key="2">
    <source>
        <dbReference type="PROSITE" id="PS51819"/>
    </source>
</evidence>
<dbReference type="InterPro" id="IPR037478">
    <property type="entry name" value="YwkD-like_dom"/>
</dbReference>
<dbReference type="KEGG" id="fae:FAES_4146"/>
<name>I0KDE3_9BACT</name>
<feature type="domain" description="VOC" evidence="2">
    <location>
        <begin position="34"/>
        <end position="157"/>
    </location>
</feature>
<gene>
    <name evidence="3" type="primary">yaeR</name>
    <name evidence="3" type="ORF">FAES_4146</name>
</gene>
<dbReference type="InterPro" id="IPR037523">
    <property type="entry name" value="VOC_core"/>
</dbReference>
<keyword evidence="3" id="KW-0456">Lyase</keyword>
<dbReference type="EC" id="4.4.1.5" evidence="3"/>
<dbReference type="EMBL" id="HE796683">
    <property type="protein sequence ID" value="CCH02146.1"/>
    <property type="molecule type" value="Genomic_DNA"/>
</dbReference>
<dbReference type="NCBIfam" id="NF008551">
    <property type="entry name" value="PRK11478.1"/>
    <property type="match status" value="1"/>
</dbReference>
<dbReference type="Proteomes" id="UP000011058">
    <property type="component" value="Chromosome"/>
</dbReference>
<dbReference type="GO" id="GO:0004462">
    <property type="term" value="F:lactoylglutathione lyase activity"/>
    <property type="evidence" value="ECO:0007669"/>
    <property type="project" value="UniProtKB-EC"/>
</dbReference>
<dbReference type="CDD" id="cd08352">
    <property type="entry name" value="VOC_Bs_YwkD_like"/>
    <property type="match status" value="1"/>
</dbReference>
<dbReference type="InterPro" id="IPR051332">
    <property type="entry name" value="Fosfomycin_Res_Enzymes"/>
</dbReference>
<evidence type="ECO:0000256" key="1">
    <source>
        <dbReference type="ARBA" id="ARBA00022723"/>
    </source>
</evidence>
<accession>I0KDE3</accession>
<organism evidence="3 4">
    <name type="scientific">Fibrella aestuarina BUZ 2</name>
    <dbReference type="NCBI Taxonomy" id="1166018"/>
    <lineage>
        <taxon>Bacteria</taxon>
        <taxon>Pseudomonadati</taxon>
        <taxon>Bacteroidota</taxon>
        <taxon>Cytophagia</taxon>
        <taxon>Cytophagales</taxon>
        <taxon>Spirosomataceae</taxon>
        <taxon>Fibrella</taxon>
    </lineage>
</organism>
<dbReference type="GO" id="GO:0046872">
    <property type="term" value="F:metal ion binding"/>
    <property type="evidence" value="ECO:0007669"/>
    <property type="project" value="UniProtKB-KW"/>
</dbReference>
<dbReference type="HOGENOM" id="CLU_046006_2_4_10"/>
<dbReference type="Pfam" id="PF00903">
    <property type="entry name" value="Glyoxalase"/>
    <property type="match status" value="1"/>
</dbReference>
<dbReference type="PROSITE" id="PS51819">
    <property type="entry name" value="VOC"/>
    <property type="match status" value="1"/>
</dbReference>
<dbReference type="PANTHER" id="PTHR36113:SF6">
    <property type="entry name" value="FOSFOMYCIN RESISTANCE PROTEIN FOSX"/>
    <property type="match status" value="1"/>
</dbReference>